<feature type="modified residue" description="4-aspartylphosphate" evidence="2">
    <location>
        <position position="57"/>
    </location>
</feature>
<dbReference type="Proteomes" id="UP000178735">
    <property type="component" value="Unassembled WGS sequence"/>
</dbReference>
<dbReference type="GO" id="GO:0000160">
    <property type="term" value="P:phosphorelay signal transduction system"/>
    <property type="evidence" value="ECO:0007669"/>
    <property type="project" value="InterPro"/>
</dbReference>
<name>A0A1F7WS01_9BACT</name>
<protein>
    <recommendedName>
        <fullName evidence="3">Response regulatory domain-containing protein</fullName>
    </recommendedName>
</protein>
<dbReference type="InterPro" id="IPR050595">
    <property type="entry name" value="Bact_response_regulator"/>
</dbReference>
<evidence type="ECO:0000256" key="2">
    <source>
        <dbReference type="PROSITE-ProRule" id="PRU00169"/>
    </source>
</evidence>
<dbReference type="Gene3D" id="3.40.50.2300">
    <property type="match status" value="1"/>
</dbReference>
<dbReference type="STRING" id="1817813.A2008_11435"/>
<evidence type="ECO:0000256" key="1">
    <source>
        <dbReference type="ARBA" id="ARBA00022553"/>
    </source>
</evidence>
<keyword evidence="1 2" id="KW-0597">Phosphoprotein</keyword>
<gene>
    <name evidence="4" type="ORF">A2008_11435</name>
</gene>
<dbReference type="InterPro" id="IPR001789">
    <property type="entry name" value="Sig_transdc_resp-reg_receiver"/>
</dbReference>
<evidence type="ECO:0000313" key="5">
    <source>
        <dbReference type="Proteomes" id="UP000178735"/>
    </source>
</evidence>
<proteinExistence type="predicted"/>
<accession>A0A1F7WS01</accession>
<dbReference type="InterPro" id="IPR011006">
    <property type="entry name" value="CheY-like_superfamily"/>
</dbReference>
<dbReference type="PANTHER" id="PTHR44591:SF3">
    <property type="entry name" value="RESPONSE REGULATORY DOMAIN-CONTAINING PROTEIN"/>
    <property type="match status" value="1"/>
</dbReference>
<comment type="caution">
    <text evidence="4">The sequence shown here is derived from an EMBL/GenBank/DDBJ whole genome shotgun (WGS) entry which is preliminary data.</text>
</comment>
<dbReference type="AlphaFoldDB" id="A0A1F7WS01"/>
<evidence type="ECO:0000259" key="3">
    <source>
        <dbReference type="PROSITE" id="PS50110"/>
    </source>
</evidence>
<organism evidence="4 5">
    <name type="scientific">Candidatus Wallbacteria bacterium GWC2_49_35</name>
    <dbReference type="NCBI Taxonomy" id="1817813"/>
    <lineage>
        <taxon>Bacteria</taxon>
        <taxon>Candidatus Walliibacteriota</taxon>
    </lineage>
</organism>
<dbReference type="SMART" id="SM00448">
    <property type="entry name" value="REC"/>
    <property type="match status" value="1"/>
</dbReference>
<feature type="domain" description="Response regulatory" evidence="3">
    <location>
        <begin position="6"/>
        <end position="123"/>
    </location>
</feature>
<dbReference type="PROSITE" id="PS50110">
    <property type="entry name" value="RESPONSE_REGULATORY"/>
    <property type="match status" value="1"/>
</dbReference>
<dbReference type="Pfam" id="PF00072">
    <property type="entry name" value="Response_reg"/>
    <property type="match status" value="1"/>
</dbReference>
<dbReference type="EMBL" id="MGFH01000109">
    <property type="protein sequence ID" value="OGM05586.1"/>
    <property type="molecule type" value="Genomic_DNA"/>
</dbReference>
<reference evidence="4 5" key="1">
    <citation type="journal article" date="2016" name="Nat. Commun.">
        <title>Thousands of microbial genomes shed light on interconnected biogeochemical processes in an aquifer system.</title>
        <authorList>
            <person name="Anantharaman K."/>
            <person name="Brown C.T."/>
            <person name="Hug L.A."/>
            <person name="Sharon I."/>
            <person name="Castelle C.J."/>
            <person name="Probst A.J."/>
            <person name="Thomas B.C."/>
            <person name="Singh A."/>
            <person name="Wilkins M.J."/>
            <person name="Karaoz U."/>
            <person name="Brodie E.L."/>
            <person name="Williams K.H."/>
            <person name="Hubbard S.S."/>
            <person name="Banfield J.F."/>
        </authorList>
    </citation>
    <scope>NUCLEOTIDE SEQUENCE [LARGE SCALE GENOMIC DNA]</scope>
</reference>
<sequence>MKAKKKILLVDDDVFSVMLMKAYFGHFGFDVTILLAFDAESAISMADAEEPDLVVMDILLAGGMSGITAAEIIKTRHKNTAIVFITSCSDSETRSMTAKADPLAFIDKPADLKELLAICRDHLALSKAAPDKAEIKTAKNEFFAAAKILEARYEK</sequence>
<evidence type="ECO:0000313" key="4">
    <source>
        <dbReference type="EMBL" id="OGM05586.1"/>
    </source>
</evidence>
<dbReference type="SUPFAM" id="SSF52172">
    <property type="entry name" value="CheY-like"/>
    <property type="match status" value="1"/>
</dbReference>
<dbReference type="PANTHER" id="PTHR44591">
    <property type="entry name" value="STRESS RESPONSE REGULATOR PROTEIN 1"/>
    <property type="match status" value="1"/>
</dbReference>